<sequence length="210" mass="22116">MPEPPRSLADRVAHRWFRVVLAVLAAAVLLGALLSCGTGSDEPEQAGRPGTTVPPTSAPPTPPPPPRTPPPPQPGEESPDPRPGDGLDPRFATCAQANAHGYGPYVRGVDPEYYWYLDRDRDGIDCEPWTYWPSPSEPPSEEPSPLPSEPPSSPPDEVPDPSSPDEAPSDGDTGTEPPSPPSEEPPEPGEPPSDTEPGGEPSEPAPGEQP</sequence>
<feature type="compositionally biased region" description="Basic and acidic residues" evidence="1">
    <location>
        <begin position="79"/>
        <end position="88"/>
    </location>
</feature>
<organism evidence="3 4">
    <name type="scientific">Actinomadura pelletieri DSM 43383</name>
    <dbReference type="NCBI Taxonomy" id="1120940"/>
    <lineage>
        <taxon>Bacteria</taxon>
        <taxon>Bacillati</taxon>
        <taxon>Actinomycetota</taxon>
        <taxon>Actinomycetes</taxon>
        <taxon>Streptosporangiales</taxon>
        <taxon>Thermomonosporaceae</taxon>
        <taxon>Actinomadura</taxon>
    </lineage>
</organism>
<name>A0A495QBX2_9ACTN</name>
<comment type="caution">
    <text evidence="3">The sequence shown here is derived from an EMBL/GenBank/DDBJ whole genome shotgun (WGS) entry which is preliminary data.</text>
</comment>
<feature type="compositionally biased region" description="Pro residues" evidence="1">
    <location>
        <begin position="135"/>
        <end position="156"/>
    </location>
</feature>
<feature type="region of interest" description="Disordered" evidence="1">
    <location>
        <begin position="37"/>
        <end position="108"/>
    </location>
</feature>
<proteinExistence type="predicted"/>
<dbReference type="RefSeq" id="WP_211343257.1">
    <property type="nucleotide sequence ID" value="NZ_RBWU01000007.1"/>
</dbReference>
<evidence type="ECO:0000259" key="2">
    <source>
        <dbReference type="SMART" id="SM00894"/>
    </source>
</evidence>
<dbReference type="InterPro" id="IPR008613">
    <property type="entry name" value="Excalibur_Ca-bd_domain"/>
</dbReference>
<feature type="compositionally biased region" description="Pro residues" evidence="1">
    <location>
        <begin position="56"/>
        <end position="74"/>
    </location>
</feature>
<protein>
    <submittedName>
        <fullName evidence="3">Excalibur calcium-binding domain-containing protein</fullName>
    </submittedName>
</protein>
<keyword evidence="4" id="KW-1185">Reference proteome</keyword>
<feature type="domain" description="Excalibur calcium-binding" evidence="2">
    <location>
        <begin position="90"/>
        <end position="127"/>
    </location>
</feature>
<reference evidence="3 4" key="1">
    <citation type="submission" date="2018-10" db="EMBL/GenBank/DDBJ databases">
        <title>Genomic Encyclopedia of Archaeal and Bacterial Type Strains, Phase II (KMG-II): from individual species to whole genera.</title>
        <authorList>
            <person name="Goeker M."/>
        </authorList>
    </citation>
    <scope>NUCLEOTIDE SEQUENCE [LARGE SCALE GENOMIC DNA]</scope>
    <source>
        <strain evidence="3 4">DSM 43383</strain>
    </source>
</reference>
<evidence type="ECO:0000256" key="1">
    <source>
        <dbReference type="SAM" id="MobiDB-lite"/>
    </source>
</evidence>
<accession>A0A495QBX2</accession>
<evidence type="ECO:0000313" key="4">
    <source>
        <dbReference type="Proteomes" id="UP000274601"/>
    </source>
</evidence>
<feature type="region of interest" description="Disordered" evidence="1">
    <location>
        <begin position="124"/>
        <end position="210"/>
    </location>
</feature>
<dbReference type="PRINTS" id="PR01217">
    <property type="entry name" value="PRICHEXTENSN"/>
</dbReference>
<dbReference type="Pfam" id="PF05901">
    <property type="entry name" value="Excalibur"/>
    <property type="match status" value="1"/>
</dbReference>
<evidence type="ECO:0000313" key="3">
    <source>
        <dbReference type="EMBL" id="RKS69087.1"/>
    </source>
</evidence>
<dbReference type="SMART" id="SM00894">
    <property type="entry name" value="Excalibur"/>
    <property type="match status" value="1"/>
</dbReference>
<dbReference type="AlphaFoldDB" id="A0A495QBX2"/>
<feature type="compositionally biased region" description="Low complexity" evidence="1">
    <location>
        <begin position="164"/>
        <end position="176"/>
    </location>
</feature>
<feature type="compositionally biased region" description="Pro residues" evidence="1">
    <location>
        <begin position="177"/>
        <end position="191"/>
    </location>
</feature>
<gene>
    <name evidence="3" type="ORF">BZB76_6226</name>
</gene>
<dbReference type="EMBL" id="RBWU01000007">
    <property type="protein sequence ID" value="RKS69087.1"/>
    <property type="molecule type" value="Genomic_DNA"/>
</dbReference>
<dbReference type="Proteomes" id="UP000274601">
    <property type="component" value="Unassembled WGS sequence"/>
</dbReference>